<evidence type="ECO:0000313" key="8">
    <source>
        <dbReference type="Proteomes" id="UP000809440"/>
    </source>
</evidence>
<evidence type="ECO:0000256" key="2">
    <source>
        <dbReference type="ARBA" id="ARBA00022676"/>
    </source>
</evidence>
<dbReference type="GeneID" id="62639344"/>
<dbReference type="InterPro" id="IPR001296">
    <property type="entry name" value="Glyco_trans_1"/>
</dbReference>
<dbReference type="AlphaFoldDB" id="A0A9Q2NVH7"/>
<dbReference type="EMBL" id="JAFBXF010000006">
    <property type="protein sequence ID" value="MBM2417636.1"/>
    <property type="molecule type" value="Genomic_DNA"/>
</dbReference>
<dbReference type="Gene3D" id="3.40.50.2000">
    <property type="entry name" value="Glycogen Phosphorylase B"/>
    <property type="match status" value="2"/>
</dbReference>
<dbReference type="GO" id="GO:0016757">
    <property type="term" value="F:glycosyltransferase activity"/>
    <property type="evidence" value="ECO:0007669"/>
    <property type="project" value="UniProtKB-KW"/>
</dbReference>
<evidence type="ECO:0000256" key="3">
    <source>
        <dbReference type="ARBA" id="ARBA00022679"/>
    </source>
</evidence>
<comment type="caution">
    <text evidence="5">The sequence shown here is derived from an EMBL/GenBank/DDBJ whole genome shotgun (WGS) entry which is preliminary data.</text>
</comment>
<keyword evidence="2" id="KW-0328">Glycosyltransferase</keyword>
<dbReference type="EMBL" id="JAFBXE010000006">
    <property type="protein sequence ID" value="MBM2412968.1"/>
    <property type="molecule type" value="Genomic_DNA"/>
</dbReference>
<gene>
    <name evidence="5" type="ORF">JQX41_11685</name>
    <name evidence="6" type="ORF">JQX48_11690</name>
</gene>
<dbReference type="Proteomes" id="UP000809440">
    <property type="component" value="Unassembled WGS sequence"/>
</dbReference>
<name>A0A9Q2NVH7_9RHOB</name>
<evidence type="ECO:0000313" key="5">
    <source>
        <dbReference type="EMBL" id="MBM2412968.1"/>
    </source>
</evidence>
<proteinExistence type="inferred from homology"/>
<dbReference type="CDD" id="cd03801">
    <property type="entry name" value="GT4_PimA-like"/>
    <property type="match status" value="1"/>
</dbReference>
<dbReference type="Proteomes" id="UP000755667">
    <property type="component" value="Unassembled WGS sequence"/>
</dbReference>
<accession>A0A9Q2NVH7</accession>
<reference evidence="5 8" key="1">
    <citation type="submission" date="2021-01" db="EMBL/GenBank/DDBJ databases">
        <title>Diatom-associated Roseobacters Show Island Model of Population Structure.</title>
        <authorList>
            <person name="Qu L."/>
            <person name="Feng X."/>
            <person name="Chen Y."/>
            <person name="Li L."/>
            <person name="Wang X."/>
            <person name="Hu Z."/>
            <person name="Wang H."/>
            <person name="Luo H."/>
        </authorList>
    </citation>
    <scope>NUCLEOTIDE SEQUENCE</scope>
    <source>
        <strain evidence="6 8">CC28-63</strain>
        <strain evidence="5">CC28-69</strain>
    </source>
</reference>
<dbReference type="RefSeq" id="WP_085627617.1">
    <property type="nucleotide sequence ID" value="NZ_JAFBWU010000006.1"/>
</dbReference>
<keyword evidence="3" id="KW-0808">Transferase</keyword>
<sequence>MSAAKSNRSFAYLVPQFPGQTHIFFWREIAALEAQGVTPVLYSTTVPPAGLISHQWSEDAMARTTYLASRNPALLLAILPRLPWGLILREARLMPKIEARAFLKDVIISAPAAEKLAQDCKQRGITHIHAHSCGRAALIAALAHYAHGLTYSLTLHGPLQDYGVGQRFKWRGAAFVSIITRALLDLLPGQLGDALPTRLPLQPMGVDTSAFRRDVPYVPPIPGEPLRVFSCGRLNVVKGHQDLMQAVRLLIDQGQPVQLEIAGEDDAGGSGFRGELQQRVVELGLEDHVTLLGAISAEAVHDKLMAAHVFVLASWSEPLGVAYMEAMSCEVPTVGTDAGGVPELITNGKDGLLVPPKDPKALAVVLTDLADNPEVAVTLAQAGRARVVAAFDSSRGADMLVREIWRD</sequence>
<dbReference type="PANTHER" id="PTHR12526:SF640">
    <property type="entry name" value="COLANIC ACID BIOSYNTHESIS GLYCOSYLTRANSFERASE WCAL-RELATED"/>
    <property type="match status" value="1"/>
</dbReference>
<dbReference type="OrthoDB" id="9790710at2"/>
<evidence type="ECO:0000313" key="6">
    <source>
        <dbReference type="EMBL" id="MBM2417636.1"/>
    </source>
</evidence>
<evidence type="ECO:0000259" key="4">
    <source>
        <dbReference type="Pfam" id="PF00534"/>
    </source>
</evidence>
<dbReference type="Pfam" id="PF00534">
    <property type="entry name" value="Glycos_transf_1"/>
    <property type="match status" value="1"/>
</dbReference>
<dbReference type="NCBIfam" id="NF041876">
    <property type="entry name" value="EPS_EpsE"/>
    <property type="match status" value="1"/>
</dbReference>
<keyword evidence="8" id="KW-1185">Reference proteome</keyword>
<evidence type="ECO:0000256" key="1">
    <source>
        <dbReference type="ARBA" id="ARBA00009481"/>
    </source>
</evidence>
<feature type="domain" description="Glycosyl transferase family 1" evidence="4">
    <location>
        <begin position="220"/>
        <end position="385"/>
    </location>
</feature>
<comment type="similarity">
    <text evidence="1">Belongs to the glycosyltransferase group 1 family. Glycosyltransferase 4 subfamily.</text>
</comment>
<dbReference type="SUPFAM" id="SSF53756">
    <property type="entry name" value="UDP-Glycosyltransferase/glycogen phosphorylase"/>
    <property type="match status" value="1"/>
</dbReference>
<organism evidence="5 7">
    <name type="scientific">Marivita cryptomonadis</name>
    <dbReference type="NCBI Taxonomy" id="505252"/>
    <lineage>
        <taxon>Bacteria</taxon>
        <taxon>Pseudomonadati</taxon>
        <taxon>Pseudomonadota</taxon>
        <taxon>Alphaproteobacteria</taxon>
        <taxon>Rhodobacterales</taxon>
        <taxon>Roseobacteraceae</taxon>
        <taxon>Marivita</taxon>
    </lineage>
</organism>
<protein>
    <submittedName>
        <fullName evidence="5">Glycosyltransferase family 4 protein</fullName>
    </submittedName>
</protein>
<dbReference type="PANTHER" id="PTHR12526">
    <property type="entry name" value="GLYCOSYLTRANSFERASE"/>
    <property type="match status" value="1"/>
</dbReference>
<evidence type="ECO:0000313" key="7">
    <source>
        <dbReference type="Proteomes" id="UP000755667"/>
    </source>
</evidence>